<evidence type="ECO:0000256" key="9">
    <source>
        <dbReference type="ARBA" id="ARBA00023136"/>
    </source>
</evidence>
<comment type="function">
    <text evidence="1 11">Required for normal Golgi function.</text>
</comment>
<dbReference type="PANTHER" id="PTHR21506">
    <property type="entry name" value="COMPONENT OF OLIGOMERIC GOLGI COMPLEX 6"/>
    <property type="match status" value="1"/>
</dbReference>
<protein>
    <recommendedName>
        <fullName evidence="5 11">Conserved oligomeric Golgi complex subunit 6</fullName>
        <shortName evidence="11">COG complex subunit 6</shortName>
    </recommendedName>
    <alternativeName>
        <fullName evidence="10 11">Component of oligomeric Golgi complex 6</fullName>
    </alternativeName>
</protein>
<sequence length="657" mass="75101">MLRRTDGKSEENRSGDINTNPIKKKVDSLLSSNFHTDQHYVLDINIILQNFLGMMDYVASMIGEIDLHTERRLMIKLEKEKLRVYHKYLNDFEKVNNSVQSFAGKVHELNKICADMTNRIRSNKEKTQDLLSKTTALQTEKKLLEKKKQAVDDFFERFSLLPEEEKALQGSELDGTIDNNFFTALQRIKTIQIDSKQLLRSSGENLAALEIMEDMAKKLEQAYEVLYRSVQRECRLLNMDFMEMKSVLLQSMATLQDRPVLFKYAIDEYATARRNHIVRLYIDALTRGGSSGVPKPIELLSHDSLRYIGDMLAWIHQSLATERELLQVLLKLCKAEVLEENSMSILSEISEAMCRPFKVRVEQALSNESNCIVLYRLSCLFTFYGDTIRRTLCKEAVLSLTIDELRALALDMFFSGLKSAVQKFLSKINTPDYDLLPVHAAHQVLMLLKDVLESHDSVVAVVVDKKENFEKIFAAVLDPLNQAIQISATQLHSPLDIAVYTLNCLSAINSLIILYQYTDSRLEMIKAQITANEDVLVSEQVTMILNQTDLMEIYKKSCAHRSNQGALSEISGMEPSRISSAFALFDAFLANPDNFSLDQFSKISSARIRESVQQRTIDDLIAAYNVIYNKIIDESNKYPPMHLKPIEQIKELLQGWK</sequence>
<comment type="subcellular location">
    <subcellularLocation>
        <location evidence="2 11">Golgi apparatus membrane</location>
        <topology evidence="2 11">Peripheral membrane protein</topology>
    </subcellularLocation>
</comment>
<keyword evidence="8 11" id="KW-0333">Golgi apparatus</keyword>
<name>A0A158Q5R0_DRAME</name>
<evidence type="ECO:0000256" key="5">
    <source>
        <dbReference type="ARBA" id="ARBA00020973"/>
    </source>
</evidence>
<dbReference type="InterPro" id="IPR010490">
    <property type="entry name" value="COG6"/>
</dbReference>
<evidence type="ECO:0000313" key="16">
    <source>
        <dbReference type="Proteomes" id="UP000038040"/>
    </source>
</evidence>
<evidence type="ECO:0000256" key="3">
    <source>
        <dbReference type="ARBA" id="ARBA00011023"/>
    </source>
</evidence>
<keyword evidence="9 11" id="KW-0472">Membrane</keyword>
<evidence type="ECO:0000256" key="8">
    <source>
        <dbReference type="ARBA" id="ARBA00023034"/>
    </source>
</evidence>
<accession>A0A158Q5R0</accession>
<keyword evidence="7 11" id="KW-0653">Protein transport</keyword>
<evidence type="ECO:0000256" key="4">
    <source>
        <dbReference type="ARBA" id="ARBA00011166"/>
    </source>
</evidence>
<dbReference type="SMART" id="SM01087">
    <property type="entry name" value="COG6"/>
    <property type="match status" value="1"/>
</dbReference>
<evidence type="ECO:0000313" key="15">
    <source>
        <dbReference type="EMBL" id="VDN52166.1"/>
    </source>
</evidence>
<dbReference type="AlphaFoldDB" id="A0A158Q5R0"/>
<comment type="subunit">
    <text evidence="4">Component of the conserved oligomeric Golgi complex which is composed of eight different subunits and is required for normal Golgi morphology and localization.</text>
</comment>
<evidence type="ECO:0000256" key="6">
    <source>
        <dbReference type="ARBA" id="ARBA00022448"/>
    </source>
</evidence>
<feature type="domain" description="Conserved Oligomeric Golgi complex subunit 6 C-terminal" evidence="14">
    <location>
        <begin position="207"/>
        <end position="644"/>
    </location>
</feature>
<dbReference type="Pfam" id="PF20653">
    <property type="entry name" value="COG6_C"/>
    <property type="match status" value="1"/>
</dbReference>
<feature type="region of interest" description="Disordered" evidence="12">
    <location>
        <begin position="1"/>
        <end position="20"/>
    </location>
</feature>
<comment type="similarity">
    <text evidence="3 11">Belongs to the COG6 family.</text>
</comment>
<evidence type="ECO:0000259" key="14">
    <source>
        <dbReference type="Pfam" id="PF20653"/>
    </source>
</evidence>
<feature type="compositionally biased region" description="Basic and acidic residues" evidence="12">
    <location>
        <begin position="1"/>
        <end position="14"/>
    </location>
</feature>
<evidence type="ECO:0000256" key="2">
    <source>
        <dbReference type="ARBA" id="ARBA00004395"/>
    </source>
</evidence>
<dbReference type="Pfam" id="PF06419">
    <property type="entry name" value="COG6_N"/>
    <property type="match status" value="1"/>
</dbReference>
<dbReference type="GO" id="GO:0000139">
    <property type="term" value="C:Golgi membrane"/>
    <property type="evidence" value="ECO:0007669"/>
    <property type="project" value="UniProtKB-SubCell"/>
</dbReference>
<dbReference type="PANTHER" id="PTHR21506:SF0">
    <property type="entry name" value="CONSERVED OLIGOMERIC GOLGI COMPLEX SUBUNIT 6"/>
    <property type="match status" value="1"/>
</dbReference>
<keyword evidence="17" id="KW-1185">Reference proteome</keyword>
<reference evidence="15 17" key="2">
    <citation type="submission" date="2018-11" db="EMBL/GenBank/DDBJ databases">
        <authorList>
            <consortium name="Pathogen Informatics"/>
        </authorList>
    </citation>
    <scope>NUCLEOTIDE SEQUENCE [LARGE SCALE GENOMIC DNA]</scope>
</reference>
<dbReference type="Proteomes" id="UP000038040">
    <property type="component" value="Unplaced"/>
</dbReference>
<reference evidence="18" key="1">
    <citation type="submission" date="2016-04" db="UniProtKB">
        <authorList>
            <consortium name="WormBaseParasite"/>
        </authorList>
    </citation>
    <scope>IDENTIFICATION</scope>
</reference>
<dbReference type="GO" id="GO:0017119">
    <property type="term" value="C:Golgi transport complex"/>
    <property type="evidence" value="ECO:0007669"/>
    <property type="project" value="UniProtKB-UniRule"/>
</dbReference>
<dbReference type="Proteomes" id="UP000274756">
    <property type="component" value="Unassembled WGS sequence"/>
</dbReference>
<dbReference type="InterPro" id="IPR048369">
    <property type="entry name" value="COG6_C"/>
</dbReference>
<dbReference type="GO" id="GO:0006891">
    <property type="term" value="P:intra-Golgi vesicle-mediated transport"/>
    <property type="evidence" value="ECO:0007669"/>
    <property type="project" value="UniProtKB-UniRule"/>
</dbReference>
<dbReference type="STRING" id="318479.A0A158Q5R0"/>
<evidence type="ECO:0000313" key="17">
    <source>
        <dbReference type="Proteomes" id="UP000274756"/>
    </source>
</evidence>
<dbReference type="GO" id="GO:0015031">
    <property type="term" value="P:protein transport"/>
    <property type="evidence" value="ECO:0007669"/>
    <property type="project" value="UniProtKB-KW"/>
</dbReference>
<proteinExistence type="inferred from homology"/>
<evidence type="ECO:0000256" key="10">
    <source>
        <dbReference type="ARBA" id="ARBA00031348"/>
    </source>
</evidence>
<evidence type="ECO:0000256" key="7">
    <source>
        <dbReference type="ARBA" id="ARBA00022927"/>
    </source>
</evidence>
<feature type="domain" description="Conserved oligomeric complex COG6 N-terminal" evidence="13">
    <location>
        <begin position="67"/>
        <end position="170"/>
    </location>
</feature>
<dbReference type="OrthoDB" id="272987at2759"/>
<gene>
    <name evidence="15" type="ORF">DME_LOCUS2139</name>
</gene>
<dbReference type="WBParaSite" id="DME_0000801401-mRNA-1">
    <property type="protein sequence ID" value="DME_0000801401-mRNA-1"/>
    <property type="gene ID" value="DME_0000801401"/>
</dbReference>
<dbReference type="InterPro" id="IPR048368">
    <property type="entry name" value="COG6_N"/>
</dbReference>
<keyword evidence="6 11" id="KW-0813">Transport</keyword>
<dbReference type="EMBL" id="UYYG01000047">
    <property type="protein sequence ID" value="VDN52166.1"/>
    <property type="molecule type" value="Genomic_DNA"/>
</dbReference>
<evidence type="ECO:0000256" key="11">
    <source>
        <dbReference type="RuleBase" id="RU365075"/>
    </source>
</evidence>
<organism evidence="16 18">
    <name type="scientific">Dracunculus medinensis</name>
    <name type="common">Guinea worm</name>
    <dbReference type="NCBI Taxonomy" id="318479"/>
    <lineage>
        <taxon>Eukaryota</taxon>
        <taxon>Metazoa</taxon>
        <taxon>Ecdysozoa</taxon>
        <taxon>Nematoda</taxon>
        <taxon>Chromadorea</taxon>
        <taxon>Rhabditida</taxon>
        <taxon>Spirurina</taxon>
        <taxon>Dracunculoidea</taxon>
        <taxon>Dracunculidae</taxon>
        <taxon>Dracunculus</taxon>
    </lineage>
</organism>
<evidence type="ECO:0000256" key="12">
    <source>
        <dbReference type="SAM" id="MobiDB-lite"/>
    </source>
</evidence>
<evidence type="ECO:0000256" key="1">
    <source>
        <dbReference type="ARBA" id="ARBA00003627"/>
    </source>
</evidence>
<evidence type="ECO:0000259" key="13">
    <source>
        <dbReference type="Pfam" id="PF06419"/>
    </source>
</evidence>
<evidence type="ECO:0000313" key="18">
    <source>
        <dbReference type="WBParaSite" id="DME_0000801401-mRNA-1"/>
    </source>
</evidence>